<accession>A0ABR3M4H5</accession>
<protein>
    <submittedName>
        <fullName evidence="2">Uncharacterized protein</fullName>
    </submittedName>
</protein>
<dbReference type="EMBL" id="JAYMGO010000015">
    <property type="protein sequence ID" value="KAL1260031.1"/>
    <property type="molecule type" value="Genomic_DNA"/>
</dbReference>
<evidence type="ECO:0000313" key="2">
    <source>
        <dbReference type="EMBL" id="KAL1260031.1"/>
    </source>
</evidence>
<organism evidence="2 3">
    <name type="scientific">Cirrhinus molitorella</name>
    <name type="common">mud carp</name>
    <dbReference type="NCBI Taxonomy" id="172907"/>
    <lineage>
        <taxon>Eukaryota</taxon>
        <taxon>Metazoa</taxon>
        <taxon>Chordata</taxon>
        <taxon>Craniata</taxon>
        <taxon>Vertebrata</taxon>
        <taxon>Euteleostomi</taxon>
        <taxon>Actinopterygii</taxon>
        <taxon>Neopterygii</taxon>
        <taxon>Teleostei</taxon>
        <taxon>Ostariophysi</taxon>
        <taxon>Cypriniformes</taxon>
        <taxon>Cyprinidae</taxon>
        <taxon>Labeoninae</taxon>
        <taxon>Labeonini</taxon>
        <taxon>Cirrhinus</taxon>
    </lineage>
</organism>
<keyword evidence="1" id="KW-1133">Transmembrane helix</keyword>
<gene>
    <name evidence="2" type="ORF">QQF64_007858</name>
</gene>
<keyword evidence="1" id="KW-0812">Transmembrane</keyword>
<sequence length="125" mass="14205">MESRHTDVWSRHRSSQIVTHISHSCLRVVGFRGAVIMVFLILCLNDVTIQKSKIVKHSTARDHFRHKGRAHLQSFEENRAPVCLHHTESSLNDVRECFLLKQACTGFCTGSLNGVMRQIGVLRQG</sequence>
<comment type="caution">
    <text evidence="2">The sequence shown here is derived from an EMBL/GenBank/DDBJ whole genome shotgun (WGS) entry which is preliminary data.</text>
</comment>
<evidence type="ECO:0000313" key="3">
    <source>
        <dbReference type="Proteomes" id="UP001558613"/>
    </source>
</evidence>
<proteinExistence type="predicted"/>
<keyword evidence="3" id="KW-1185">Reference proteome</keyword>
<name>A0ABR3M4H5_9TELE</name>
<reference evidence="2 3" key="1">
    <citation type="submission" date="2023-09" db="EMBL/GenBank/DDBJ databases">
        <authorList>
            <person name="Wang M."/>
        </authorList>
    </citation>
    <scope>NUCLEOTIDE SEQUENCE [LARGE SCALE GENOMIC DNA]</scope>
    <source>
        <strain evidence="2">GT-2023</strain>
        <tissue evidence="2">Liver</tissue>
    </source>
</reference>
<feature type="transmembrane region" description="Helical" evidence="1">
    <location>
        <begin position="20"/>
        <end position="44"/>
    </location>
</feature>
<dbReference type="Proteomes" id="UP001558613">
    <property type="component" value="Unassembled WGS sequence"/>
</dbReference>
<evidence type="ECO:0000256" key="1">
    <source>
        <dbReference type="SAM" id="Phobius"/>
    </source>
</evidence>
<keyword evidence="1" id="KW-0472">Membrane</keyword>